<dbReference type="Proteomes" id="UP000001555">
    <property type="component" value="Unassembled WGS sequence"/>
</dbReference>
<protein>
    <submittedName>
        <fullName evidence="1 2">Uncharacterized protein</fullName>
    </submittedName>
</protein>
<accession>B7QIU3</accession>
<dbReference type="PaxDb" id="6945-B7QIU3"/>
<dbReference type="VEuPathDB" id="VectorBase:ISCW014377"/>
<dbReference type="InParanoid" id="B7QIU3"/>
<sequence length="141" mass="15753">MERCWLNISCTSIKMMKASLIFAAAVVLGIFAESSAALMTTDPKCHRLRTAVDEVRKHCVYLCHMPEGHIRMGIEEDGTPCKFLLHEGVCTRGLCALKKLKKDHRHKHHDGGDDGKDVDLESLAETIKDMTKSKSKTSLDE</sequence>
<reference evidence="2" key="2">
    <citation type="submission" date="2020-05" db="UniProtKB">
        <authorList>
            <consortium name="EnsemblMetazoa"/>
        </authorList>
    </citation>
    <scope>IDENTIFICATION</scope>
    <source>
        <strain evidence="2">wikel</strain>
    </source>
</reference>
<reference evidence="1 3" key="1">
    <citation type="submission" date="2008-03" db="EMBL/GenBank/DDBJ databases">
        <title>Annotation of Ixodes scapularis.</title>
        <authorList>
            <consortium name="Ixodes scapularis Genome Project Consortium"/>
            <person name="Caler E."/>
            <person name="Hannick L.I."/>
            <person name="Bidwell S."/>
            <person name="Joardar V."/>
            <person name="Thiagarajan M."/>
            <person name="Amedeo P."/>
            <person name="Galinsky K.J."/>
            <person name="Schobel S."/>
            <person name="Inman J."/>
            <person name="Hostetler J."/>
            <person name="Miller J."/>
            <person name="Hammond M."/>
            <person name="Megy K."/>
            <person name="Lawson D."/>
            <person name="Kodira C."/>
            <person name="Sutton G."/>
            <person name="Meyer J."/>
            <person name="Hill C.A."/>
            <person name="Birren B."/>
            <person name="Nene V."/>
            <person name="Collins F."/>
            <person name="Alarcon-Chaidez F."/>
            <person name="Wikel S."/>
            <person name="Strausberg R."/>
        </authorList>
    </citation>
    <scope>NUCLEOTIDE SEQUENCE [LARGE SCALE GENOMIC DNA]</scope>
    <source>
        <strain evidence="3">Wikel</strain>
        <strain evidence="1">Wikel colony</strain>
    </source>
</reference>
<organism>
    <name type="scientific">Ixodes scapularis</name>
    <name type="common">Black-legged tick</name>
    <name type="synonym">Deer tick</name>
    <dbReference type="NCBI Taxonomy" id="6945"/>
    <lineage>
        <taxon>Eukaryota</taxon>
        <taxon>Metazoa</taxon>
        <taxon>Ecdysozoa</taxon>
        <taxon>Arthropoda</taxon>
        <taxon>Chelicerata</taxon>
        <taxon>Arachnida</taxon>
        <taxon>Acari</taxon>
        <taxon>Parasitiformes</taxon>
        <taxon>Ixodida</taxon>
        <taxon>Ixodoidea</taxon>
        <taxon>Ixodidae</taxon>
        <taxon>Ixodinae</taxon>
        <taxon>Ixodes</taxon>
    </lineage>
</organism>
<evidence type="ECO:0000313" key="3">
    <source>
        <dbReference type="Proteomes" id="UP000001555"/>
    </source>
</evidence>
<name>B7QIU3_IXOSC</name>
<dbReference type="EMBL" id="DS948155">
    <property type="protein sequence ID" value="EEC18765.1"/>
    <property type="molecule type" value="Genomic_DNA"/>
</dbReference>
<dbReference type="HOGENOM" id="CLU_1827453_0_0_1"/>
<evidence type="ECO:0000313" key="1">
    <source>
        <dbReference type="EMBL" id="EEC18765.1"/>
    </source>
</evidence>
<evidence type="ECO:0000313" key="2">
    <source>
        <dbReference type="EnsemblMetazoa" id="ISCW014377-PA"/>
    </source>
</evidence>
<keyword evidence="3" id="KW-1185">Reference proteome</keyword>
<dbReference type="AlphaFoldDB" id="B7QIU3"/>
<dbReference type="EMBL" id="ABJB010080499">
    <property type="status" value="NOT_ANNOTATED_CDS"/>
    <property type="molecule type" value="Genomic_DNA"/>
</dbReference>
<dbReference type="EnsemblMetazoa" id="ISCW014377-RA">
    <property type="protein sequence ID" value="ISCW014377-PA"/>
    <property type="gene ID" value="ISCW014377"/>
</dbReference>
<dbReference type="VEuPathDB" id="VectorBase:ISCI014377"/>
<dbReference type="VEuPathDB" id="VectorBase:ISCP_036664"/>
<dbReference type="OrthoDB" id="6483021at2759"/>
<gene>
    <name evidence="1" type="ORF">IscW_ISCW014377</name>
</gene>
<proteinExistence type="predicted"/>